<dbReference type="AlphaFoldDB" id="A0A2M6UCY3"/>
<evidence type="ECO:0000313" key="3">
    <source>
        <dbReference type="Proteomes" id="UP000228930"/>
    </source>
</evidence>
<feature type="transmembrane region" description="Helical" evidence="1">
    <location>
        <begin position="12"/>
        <end position="33"/>
    </location>
</feature>
<keyword evidence="1" id="KW-0472">Membrane</keyword>
<evidence type="ECO:0000313" key="2">
    <source>
        <dbReference type="EMBL" id="PIT02480.1"/>
    </source>
</evidence>
<keyword evidence="1" id="KW-0812">Transmembrane</keyword>
<proteinExistence type="predicted"/>
<keyword evidence="3" id="KW-1185">Reference proteome</keyword>
<accession>A0A2M6UCY3</accession>
<feature type="transmembrane region" description="Helical" evidence="1">
    <location>
        <begin position="77"/>
        <end position="102"/>
    </location>
</feature>
<feature type="transmembrane region" description="Helical" evidence="1">
    <location>
        <begin position="45"/>
        <end position="65"/>
    </location>
</feature>
<protein>
    <submittedName>
        <fullName evidence="2">Uncharacterized protein</fullName>
    </submittedName>
</protein>
<sequence>MLPTKSGARDRVEIMFDVLVNLLAGLSFGFPAVPWLLGARWGARGVWLGTGFSVVILLCLFPILFGFGCGDCGQGAIAIFVLVPIWIAAALLTAASAAFAHFKFAR</sequence>
<name>A0A2M6UCY3_9BRAD</name>
<dbReference type="EMBL" id="LFJC01000003">
    <property type="protein sequence ID" value="PIT02480.1"/>
    <property type="molecule type" value="Genomic_DNA"/>
</dbReference>
<comment type="caution">
    <text evidence="2">The sequence shown here is derived from an EMBL/GenBank/DDBJ whole genome shotgun (WGS) entry which is preliminary data.</text>
</comment>
<keyword evidence="1" id="KW-1133">Transmembrane helix</keyword>
<evidence type="ECO:0000256" key="1">
    <source>
        <dbReference type="SAM" id="Phobius"/>
    </source>
</evidence>
<gene>
    <name evidence="2" type="ORF">TSA1_18275</name>
</gene>
<organism evidence="2 3">
    <name type="scientific">Bradyrhizobium nitroreducens</name>
    <dbReference type="NCBI Taxonomy" id="709803"/>
    <lineage>
        <taxon>Bacteria</taxon>
        <taxon>Pseudomonadati</taxon>
        <taxon>Pseudomonadota</taxon>
        <taxon>Alphaproteobacteria</taxon>
        <taxon>Hyphomicrobiales</taxon>
        <taxon>Nitrobacteraceae</taxon>
        <taxon>Bradyrhizobium</taxon>
    </lineage>
</organism>
<reference evidence="2 3" key="1">
    <citation type="submission" date="2015-06" db="EMBL/GenBank/DDBJ databases">
        <title>Comparative genome analysis of nirS-carrying Bradyrhizobium sp. strains.</title>
        <authorList>
            <person name="Ishii S."/>
            <person name="Jang J."/>
            <person name="Nishizawa T."/>
            <person name="Senoo K."/>
        </authorList>
    </citation>
    <scope>NUCLEOTIDE SEQUENCE [LARGE SCALE GENOMIC DNA]</scope>
    <source>
        <strain evidence="2 3">TSA1</strain>
    </source>
</reference>
<dbReference type="Proteomes" id="UP000228930">
    <property type="component" value="Unassembled WGS sequence"/>
</dbReference>